<evidence type="ECO:0000256" key="9">
    <source>
        <dbReference type="SAM" id="MobiDB-lite"/>
    </source>
</evidence>
<feature type="compositionally biased region" description="Low complexity" evidence="9">
    <location>
        <begin position="681"/>
        <end position="711"/>
    </location>
</feature>
<gene>
    <name evidence="11" type="primary">rsxC</name>
    <name evidence="8" type="synonym">rnfC</name>
    <name evidence="11" type="ORF">ACFOKJ_05830</name>
</gene>
<dbReference type="PANTHER" id="PTHR43034:SF2">
    <property type="entry name" value="ION-TRANSLOCATING OXIDOREDUCTASE COMPLEX SUBUNIT C"/>
    <property type="match status" value="1"/>
</dbReference>
<dbReference type="PANTHER" id="PTHR43034">
    <property type="entry name" value="ION-TRANSLOCATING OXIDOREDUCTASE COMPLEX SUBUNIT C"/>
    <property type="match status" value="1"/>
</dbReference>
<keyword evidence="2 8" id="KW-0004">4Fe-4S</keyword>
<comment type="caution">
    <text evidence="11">The sequence shown here is derived from an EMBL/GenBank/DDBJ whole genome shotgun (WGS) entry which is preliminary data.</text>
</comment>
<evidence type="ECO:0000313" key="12">
    <source>
        <dbReference type="Proteomes" id="UP001595636"/>
    </source>
</evidence>
<feature type="region of interest" description="Disordered" evidence="9">
    <location>
        <begin position="535"/>
        <end position="711"/>
    </location>
</feature>
<reference evidence="12" key="1">
    <citation type="journal article" date="2019" name="Int. J. Syst. Evol. Microbiol.">
        <title>The Global Catalogue of Microorganisms (GCM) 10K type strain sequencing project: providing services to taxonomists for standard genome sequencing and annotation.</title>
        <authorList>
            <consortium name="The Broad Institute Genomics Platform"/>
            <consortium name="The Broad Institute Genome Sequencing Center for Infectious Disease"/>
            <person name="Wu L."/>
            <person name="Ma J."/>
        </authorList>
    </citation>
    <scope>NUCLEOTIDE SEQUENCE [LARGE SCALE GENOMIC DNA]</scope>
    <source>
        <strain evidence="12">KCTC 42195</strain>
    </source>
</reference>
<evidence type="ECO:0000256" key="4">
    <source>
        <dbReference type="ARBA" id="ARBA00022737"/>
    </source>
</evidence>
<keyword evidence="8" id="KW-1003">Cell membrane</keyword>
<dbReference type="Pfam" id="PF10531">
    <property type="entry name" value="SLBB"/>
    <property type="match status" value="1"/>
</dbReference>
<feature type="domain" description="4Fe-4S ferredoxin-type" evidence="10">
    <location>
        <begin position="394"/>
        <end position="423"/>
    </location>
</feature>
<feature type="binding site" evidence="8">
    <location>
        <position position="364"/>
    </location>
    <ligand>
        <name>[4Fe-4S] cluster</name>
        <dbReference type="ChEBI" id="CHEBI:49883"/>
        <label>1</label>
    </ligand>
</feature>
<dbReference type="NCBIfam" id="NF003454">
    <property type="entry name" value="PRK05035.1"/>
    <property type="match status" value="1"/>
</dbReference>
<evidence type="ECO:0000256" key="5">
    <source>
        <dbReference type="ARBA" id="ARBA00022982"/>
    </source>
</evidence>
<dbReference type="Proteomes" id="UP001595636">
    <property type="component" value="Unassembled WGS sequence"/>
</dbReference>
<dbReference type="RefSeq" id="WP_390277418.1">
    <property type="nucleotide sequence ID" value="NZ_JBHRYH010000012.1"/>
</dbReference>
<comment type="subunit">
    <text evidence="8">The complex is composed of six subunits: RnfA, RnfB, RnfC, RnfD, RnfE and RnfG.</text>
</comment>
<dbReference type="InterPro" id="IPR037225">
    <property type="entry name" value="Nuo51_FMN-bd_sf"/>
</dbReference>
<evidence type="ECO:0000256" key="2">
    <source>
        <dbReference type="ARBA" id="ARBA00022485"/>
    </source>
</evidence>
<comment type="cofactor">
    <cofactor evidence="8">
        <name>[4Fe-4S] cluster</name>
        <dbReference type="ChEBI" id="CHEBI:49883"/>
    </cofactor>
    <text evidence="8">Binds 2 [4Fe-4S] clusters per subunit.</text>
</comment>
<dbReference type="EMBL" id="JBHRYH010000012">
    <property type="protein sequence ID" value="MFC3625670.1"/>
    <property type="molecule type" value="Genomic_DNA"/>
</dbReference>
<feature type="region of interest" description="Disordered" evidence="9">
    <location>
        <begin position="1"/>
        <end position="26"/>
    </location>
</feature>
<dbReference type="SUPFAM" id="SSF142019">
    <property type="entry name" value="Nqo1 FMN-binding domain-like"/>
    <property type="match status" value="1"/>
</dbReference>
<name>A0ABV7TSD2_9NEIS</name>
<dbReference type="InterPro" id="IPR017896">
    <property type="entry name" value="4Fe4S_Fe-S-bd"/>
</dbReference>
<dbReference type="Gene3D" id="3.40.50.11540">
    <property type="entry name" value="NADH-ubiquinone oxidoreductase 51kDa subunit"/>
    <property type="match status" value="1"/>
</dbReference>
<keyword evidence="6 8" id="KW-0408">Iron</keyword>
<evidence type="ECO:0000256" key="8">
    <source>
        <dbReference type="HAMAP-Rule" id="MF_00461"/>
    </source>
</evidence>
<dbReference type="Pfam" id="PF01512">
    <property type="entry name" value="Complex1_51K"/>
    <property type="match status" value="1"/>
</dbReference>
<dbReference type="PROSITE" id="PS00198">
    <property type="entry name" value="4FE4S_FER_1"/>
    <property type="match status" value="1"/>
</dbReference>
<feature type="binding site" evidence="8">
    <location>
        <position position="374"/>
    </location>
    <ligand>
        <name>[4Fe-4S] cluster</name>
        <dbReference type="ChEBI" id="CHEBI:49883"/>
        <label>2</label>
    </ligand>
</feature>
<dbReference type="PROSITE" id="PS51379">
    <property type="entry name" value="4FE4S_FER_2"/>
    <property type="match status" value="2"/>
</dbReference>
<keyword evidence="8" id="KW-0997">Cell inner membrane</keyword>
<evidence type="ECO:0000313" key="11">
    <source>
        <dbReference type="EMBL" id="MFC3625670.1"/>
    </source>
</evidence>
<feature type="binding site" evidence="8">
    <location>
        <position position="370"/>
    </location>
    <ligand>
        <name>[4Fe-4S] cluster</name>
        <dbReference type="ChEBI" id="CHEBI:49883"/>
        <label>1</label>
    </ligand>
</feature>
<proteinExistence type="inferred from homology"/>
<feature type="compositionally biased region" description="Low complexity" evidence="9">
    <location>
        <begin position="537"/>
        <end position="556"/>
    </location>
</feature>
<accession>A0ABV7TSD2</accession>
<dbReference type="NCBIfam" id="TIGR01945">
    <property type="entry name" value="rnfC"/>
    <property type="match status" value="1"/>
</dbReference>
<keyword evidence="5 8" id="KW-0249">Electron transport</keyword>
<feature type="compositionally biased region" description="Low complexity" evidence="9">
    <location>
        <begin position="603"/>
        <end position="634"/>
    </location>
</feature>
<dbReference type="InterPro" id="IPR017900">
    <property type="entry name" value="4Fe4S_Fe_S_CS"/>
</dbReference>
<feature type="binding site" evidence="8">
    <location>
        <position position="367"/>
    </location>
    <ligand>
        <name>[4Fe-4S] cluster</name>
        <dbReference type="ChEBI" id="CHEBI:49883"/>
        <label>1</label>
    </ligand>
</feature>
<dbReference type="HAMAP" id="MF_00461">
    <property type="entry name" value="RsxC_RnfC"/>
    <property type="match status" value="1"/>
</dbReference>
<feature type="binding site" evidence="8">
    <location>
        <position position="413"/>
    </location>
    <ligand>
        <name>[4Fe-4S] cluster</name>
        <dbReference type="ChEBI" id="CHEBI:49883"/>
        <label>1</label>
    </ligand>
</feature>
<keyword evidence="4 8" id="KW-0677">Repeat</keyword>
<keyword evidence="12" id="KW-1185">Reference proteome</keyword>
<feature type="domain" description="4Fe-4S ferredoxin-type" evidence="10">
    <location>
        <begin position="354"/>
        <end position="384"/>
    </location>
</feature>
<dbReference type="InterPro" id="IPR010208">
    <property type="entry name" value="Ion_transpt_RnfC/RsxC"/>
</dbReference>
<keyword evidence="8" id="KW-0472">Membrane</keyword>
<dbReference type="InterPro" id="IPR011538">
    <property type="entry name" value="Nuo51_FMN-bd"/>
</dbReference>
<keyword evidence="7 8" id="KW-0411">Iron-sulfur</keyword>
<evidence type="ECO:0000256" key="1">
    <source>
        <dbReference type="ARBA" id="ARBA00022448"/>
    </source>
</evidence>
<evidence type="ECO:0000259" key="10">
    <source>
        <dbReference type="PROSITE" id="PS51379"/>
    </source>
</evidence>
<dbReference type="Gene3D" id="3.30.70.20">
    <property type="match status" value="1"/>
</dbReference>
<dbReference type="SUPFAM" id="SSF46548">
    <property type="entry name" value="alpha-helical ferredoxin"/>
    <property type="match status" value="1"/>
</dbReference>
<keyword evidence="1 8" id="KW-0813">Transport</keyword>
<protein>
    <recommendedName>
        <fullName evidence="8">Ion-translocating oxidoreductase complex subunit C</fullName>
        <ecNumber evidence="8">7.-.-.-</ecNumber>
    </recommendedName>
    <alternativeName>
        <fullName evidence="8">Rnf electron transport complex subunit C</fullName>
    </alternativeName>
</protein>
<feature type="binding site" evidence="8">
    <location>
        <position position="403"/>
    </location>
    <ligand>
        <name>[4Fe-4S] cluster</name>
        <dbReference type="ChEBI" id="CHEBI:49883"/>
        <label>2</label>
    </ligand>
</feature>
<sequence length="711" mass="74033">MSQLFDFHGGIHPPENKQQSSGTPIRQLPLPPLLHIALAQSVGNAALPCVQPGQQVLKGQCIAEPDGRLSAAVHAPTSGTVLAIGEHAFAHPSGLSAPCITLQPDGRDAWQPRHGLPHWREAAGSELRDFLQQMGVVGLGGAVFPTHLKLAASGLQTLVVNGAECEPYISCDDRLMQERAADIVAGIGIAAHALQAGEVLIGIEDNKPQAIAAMQAACQGLPWRVVAIPTKYPSGGAKQLIRILTGKEVPHGTRATEMGVQCLNVGTLYAIARAVLHGEPLLSRIVTLTGAVASPGNVEALIGSPLAWLLQQAGQRQDSSDVIMGGPMMGFTVPNLAAGLSKAGNCLIAKAAAEFPPRPPAMPCIRCGECASACPVELQPMDLYWFAKAKNLGKAQEWHPFDCIECGACSYVCPSQIPLVDYYRFAKSEIWAAERDKKAAELARRRHEFRQFRIERDKSEKAERLAARAAEQAAKLNASPVVSASPAADDPKQAIIAAAMARAAAQQASNPLPDSHSQALDDAKQAAIKAAMERAAARKAAAQPADGPAAAKPPAQTGMDDAKQAAIKAAMERAATRKAAAQPADSPAAAKPPAQIGMDDTKQAAIQAAMERAAARKAAAQPADGPAAANPPAQTGIDDTKQAAIQAAMERTAARKAAAQSADGPAAAKPPAQIGMDDTKQAAIQAAMERAAARKAAAQQAPSQTSQDPKP</sequence>
<feature type="compositionally biased region" description="Low complexity" evidence="9">
    <location>
        <begin position="647"/>
        <end position="667"/>
    </location>
</feature>
<dbReference type="EC" id="7.-.-.-" evidence="8"/>
<comment type="function">
    <text evidence="8">Part of a membrane-bound complex that couples electron transfer with translocation of ions across the membrane.</text>
</comment>
<evidence type="ECO:0000256" key="7">
    <source>
        <dbReference type="ARBA" id="ARBA00023014"/>
    </source>
</evidence>
<comment type="subcellular location">
    <subcellularLocation>
        <location evidence="8">Cell inner membrane</location>
        <topology evidence="8">Peripheral membrane protein</topology>
    </subcellularLocation>
</comment>
<feature type="binding site" evidence="8">
    <location>
        <position position="409"/>
    </location>
    <ligand>
        <name>[4Fe-4S] cluster</name>
        <dbReference type="ChEBI" id="CHEBI:49883"/>
        <label>2</label>
    </ligand>
</feature>
<dbReference type="Pfam" id="PF12838">
    <property type="entry name" value="Fer4_7"/>
    <property type="match status" value="1"/>
</dbReference>
<keyword evidence="3 8" id="KW-0479">Metal-binding</keyword>
<dbReference type="InterPro" id="IPR019554">
    <property type="entry name" value="Soluble_ligand-bd"/>
</dbReference>
<keyword evidence="8" id="KW-1278">Translocase</keyword>
<feature type="region of interest" description="Disordered" evidence="9">
    <location>
        <begin position="507"/>
        <end position="526"/>
    </location>
</feature>
<comment type="similarity">
    <text evidence="8">Belongs to the 4Fe4S bacterial-type ferredoxin family. RnfC subfamily.</text>
</comment>
<organism evidence="11 12">
    <name type="scientific">Vogesella amnigena</name>
    <dbReference type="NCBI Taxonomy" id="1507449"/>
    <lineage>
        <taxon>Bacteria</taxon>
        <taxon>Pseudomonadati</taxon>
        <taxon>Pseudomonadota</taxon>
        <taxon>Betaproteobacteria</taxon>
        <taxon>Neisseriales</taxon>
        <taxon>Chromobacteriaceae</taxon>
        <taxon>Vogesella</taxon>
    </lineage>
</organism>
<evidence type="ECO:0000256" key="6">
    <source>
        <dbReference type="ARBA" id="ARBA00023004"/>
    </source>
</evidence>
<dbReference type="InterPro" id="IPR026902">
    <property type="entry name" value="RnfC_N"/>
</dbReference>
<dbReference type="Pfam" id="PF13375">
    <property type="entry name" value="RnfC_N"/>
    <property type="match status" value="1"/>
</dbReference>
<feature type="compositionally biased region" description="Low complexity" evidence="9">
    <location>
        <begin position="577"/>
        <end position="594"/>
    </location>
</feature>
<feature type="binding site" evidence="8">
    <location>
        <position position="406"/>
    </location>
    <ligand>
        <name>[4Fe-4S] cluster</name>
        <dbReference type="ChEBI" id="CHEBI:49883"/>
        <label>2</label>
    </ligand>
</feature>
<evidence type="ECO:0000256" key="3">
    <source>
        <dbReference type="ARBA" id="ARBA00022723"/>
    </source>
</evidence>